<organism evidence="1">
    <name type="scientific">Streptomyces sp. R39</name>
    <dbReference type="NCBI Taxonomy" id="3238631"/>
    <lineage>
        <taxon>Bacteria</taxon>
        <taxon>Bacillati</taxon>
        <taxon>Actinomycetota</taxon>
        <taxon>Actinomycetes</taxon>
        <taxon>Kitasatosporales</taxon>
        <taxon>Streptomycetaceae</taxon>
        <taxon>Streptomyces</taxon>
    </lineage>
</organism>
<gene>
    <name evidence="1" type="ORF">AB5J52_02480</name>
</gene>
<sequence length="59" mass="6071">MFDHFVLGTFSGEEWAAPHQAPALFAPEAVGCARWAVAAAAANRRGAGGTTFPALPSVD</sequence>
<accession>A0AB39QI53</accession>
<evidence type="ECO:0000313" key="1">
    <source>
        <dbReference type="EMBL" id="XDQ41225.1"/>
    </source>
</evidence>
<dbReference type="RefSeq" id="WP_369220922.1">
    <property type="nucleotide sequence ID" value="NZ_CP163441.1"/>
</dbReference>
<protein>
    <submittedName>
        <fullName evidence="1">Uncharacterized protein</fullName>
    </submittedName>
</protein>
<reference evidence="1" key="1">
    <citation type="submission" date="2024-07" db="EMBL/GenBank/DDBJ databases">
        <authorList>
            <person name="Yu S.T."/>
        </authorList>
    </citation>
    <scope>NUCLEOTIDE SEQUENCE</scope>
    <source>
        <strain evidence="1">R39</strain>
    </source>
</reference>
<dbReference type="AlphaFoldDB" id="A0AB39QI53"/>
<dbReference type="EMBL" id="CP163441">
    <property type="protein sequence ID" value="XDQ41225.1"/>
    <property type="molecule type" value="Genomic_DNA"/>
</dbReference>
<proteinExistence type="predicted"/>
<dbReference type="Gene3D" id="3.20.20.80">
    <property type="entry name" value="Glycosidases"/>
    <property type="match status" value="1"/>
</dbReference>
<name>A0AB39QI53_9ACTN</name>